<sequence length="50" mass="5719">MPLRRSFRGLPSVEERQYYGTPSGRRSKSGLQREGTKWSHKIGLQGRKTG</sequence>
<dbReference type="EMBL" id="KN553840">
    <property type="protein sequence ID" value="KHJ89721.1"/>
    <property type="molecule type" value="Genomic_DNA"/>
</dbReference>
<dbReference type="Proteomes" id="UP000053660">
    <property type="component" value="Unassembled WGS sequence"/>
</dbReference>
<protein>
    <submittedName>
        <fullName evidence="2">Uncharacterized protein</fullName>
    </submittedName>
</protein>
<organism evidence="2 3">
    <name type="scientific">Oesophagostomum dentatum</name>
    <name type="common">Nodular worm</name>
    <dbReference type="NCBI Taxonomy" id="61180"/>
    <lineage>
        <taxon>Eukaryota</taxon>
        <taxon>Metazoa</taxon>
        <taxon>Ecdysozoa</taxon>
        <taxon>Nematoda</taxon>
        <taxon>Chromadorea</taxon>
        <taxon>Rhabditida</taxon>
        <taxon>Rhabditina</taxon>
        <taxon>Rhabditomorpha</taxon>
        <taxon>Strongyloidea</taxon>
        <taxon>Strongylidae</taxon>
        <taxon>Oesophagostomum</taxon>
    </lineage>
</organism>
<feature type="region of interest" description="Disordered" evidence="1">
    <location>
        <begin position="1"/>
        <end position="50"/>
    </location>
</feature>
<evidence type="ECO:0000256" key="1">
    <source>
        <dbReference type="SAM" id="MobiDB-lite"/>
    </source>
</evidence>
<evidence type="ECO:0000313" key="3">
    <source>
        <dbReference type="Proteomes" id="UP000053660"/>
    </source>
</evidence>
<name>A0A0B1T0P5_OESDE</name>
<accession>A0A0B1T0P5</accession>
<gene>
    <name evidence="2" type="ORF">OESDEN_10448</name>
</gene>
<keyword evidence="3" id="KW-1185">Reference proteome</keyword>
<dbReference type="AlphaFoldDB" id="A0A0B1T0P5"/>
<proteinExistence type="predicted"/>
<reference evidence="2 3" key="1">
    <citation type="submission" date="2014-03" db="EMBL/GenBank/DDBJ databases">
        <title>Draft genome of the hookworm Oesophagostomum dentatum.</title>
        <authorList>
            <person name="Mitreva M."/>
        </authorList>
    </citation>
    <scope>NUCLEOTIDE SEQUENCE [LARGE SCALE GENOMIC DNA]</scope>
    <source>
        <strain evidence="2 3">OD-Hann</strain>
    </source>
</reference>
<evidence type="ECO:0000313" key="2">
    <source>
        <dbReference type="EMBL" id="KHJ89721.1"/>
    </source>
</evidence>